<dbReference type="PROSITE" id="PS50850">
    <property type="entry name" value="MFS"/>
    <property type="match status" value="1"/>
</dbReference>
<evidence type="ECO:0000256" key="9">
    <source>
        <dbReference type="SAM" id="Phobius"/>
    </source>
</evidence>
<keyword evidence="3" id="KW-1003">Cell membrane</keyword>
<organism evidence="11 12">
    <name type="scientific">Nonomuraea turkmeniaca</name>
    <dbReference type="NCBI Taxonomy" id="103838"/>
    <lineage>
        <taxon>Bacteria</taxon>
        <taxon>Bacillati</taxon>
        <taxon>Actinomycetota</taxon>
        <taxon>Actinomycetes</taxon>
        <taxon>Streptosporangiales</taxon>
        <taxon>Streptosporangiaceae</taxon>
        <taxon>Nonomuraea</taxon>
    </lineage>
</organism>
<dbReference type="AlphaFoldDB" id="A0A5S4FSA8"/>
<evidence type="ECO:0000256" key="8">
    <source>
        <dbReference type="ARBA" id="ARBA00040914"/>
    </source>
</evidence>
<evidence type="ECO:0000259" key="10">
    <source>
        <dbReference type="PROSITE" id="PS50850"/>
    </source>
</evidence>
<keyword evidence="12" id="KW-1185">Reference proteome</keyword>
<feature type="transmembrane region" description="Helical" evidence="9">
    <location>
        <begin position="290"/>
        <end position="309"/>
    </location>
</feature>
<feature type="transmembrane region" description="Helical" evidence="9">
    <location>
        <begin position="152"/>
        <end position="171"/>
    </location>
</feature>
<dbReference type="SUPFAM" id="SSF103473">
    <property type="entry name" value="MFS general substrate transporter"/>
    <property type="match status" value="1"/>
</dbReference>
<reference evidence="11 12" key="1">
    <citation type="submission" date="2019-05" db="EMBL/GenBank/DDBJ databases">
        <title>Draft genome sequence of Nonomuraea turkmeniaca DSM 43926.</title>
        <authorList>
            <person name="Saricaoglu S."/>
            <person name="Isik K."/>
        </authorList>
    </citation>
    <scope>NUCLEOTIDE SEQUENCE [LARGE SCALE GENOMIC DNA]</scope>
    <source>
        <strain evidence="11 12">DSM 43926</strain>
    </source>
</reference>
<keyword evidence="2" id="KW-0813">Transport</keyword>
<keyword evidence="5 9" id="KW-1133">Transmembrane helix</keyword>
<evidence type="ECO:0000256" key="2">
    <source>
        <dbReference type="ARBA" id="ARBA00022448"/>
    </source>
</evidence>
<feature type="transmembrane region" description="Helical" evidence="9">
    <location>
        <begin position="80"/>
        <end position="99"/>
    </location>
</feature>
<comment type="caution">
    <text evidence="11">The sequence shown here is derived from an EMBL/GenBank/DDBJ whole genome shotgun (WGS) entry which is preliminary data.</text>
</comment>
<comment type="subcellular location">
    <subcellularLocation>
        <location evidence="1">Cell inner membrane</location>
        <topology evidence="1">Multi-pass membrane protein</topology>
    </subcellularLocation>
</comment>
<feature type="transmembrane region" description="Helical" evidence="9">
    <location>
        <begin position="231"/>
        <end position="251"/>
    </location>
</feature>
<keyword evidence="4 9" id="KW-0812">Transmembrane</keyword>
<dbReference type="GO" id="GO:0022857">
    <property type="term" value="F:transmembrane transporter activity"/>
    <property type="evidence" value="ECO:0007669"/>
    <property type="project" value="InterPro"/>
</dbReference>
<evidence type="ECO:0000256" key="7">
    <source>
        <dbReference type="ARBA" id="ARBA00038075"/>
    </source>
</evidence>
<evidence type="ECO:0000256" key="4">
    <source>
        <dbReference type="ARBA" id="ARBA00022692"/>
    </source>
</evidence>
<evidence type="ECO:0000256" key="6">
    <source>
        <dbReference type="ARBA" id="ARBA00023136"/>
    </source>
</evidence>
<feature type="transmembrane region" description="Helical" evidence="9">
    <location>
        <begin position="48"/>
        <end position="68"/>
    </location>
</feature>
<dbReference type="Gene3D" id="1.20.1250.20">
    <property type="entry name" value="MFS general substrate transporter like domains"/>
    <property type="match status" value="1"/>
</dbReference>
<feature type="transmembrane region" description="Helical" evidence="9">
    <location>
        <begin position="20"/>
        <end position="42"/>
    </location>
</feature>
<evidence type="ECO:0000313" key="12">
    <source>
        <dbReference type="Proteomes" id="UP000309128"/>
    </source>
</evidence>
<comment type="similarity">
    <text evidence="7">Belongs to the major facilitator superfamily. Drug:H(+) antiporter-3 (DHA3) (TC 2.A.1.21) family.</text>
</comment>
<feature type="transmembrane region" description="Helical" evidence="9">
    <location>
        <begin position="346"/>
        <end position="369"/>
    </location>
</feature>
<feature type="domain" description="Major facilitator superfamily (MFS) profile" evidence="10">
    <location>
        <begin position="225"/>
        <end position="425"/>
    </location>
</feature>
<protein>
    <recommendedName>
        <fullName evidence="8">Multidrug efflux pump Tap</fullName>
    </recommendedName>
</protein>
<dbReference type="CDD" id="cd06173">
    <property type="entry name" value="MFS_MefA_like"/>
    <property type="match status" value="1"/>
</dbReference>
<feature type="transmembrane region" description="Helical" evidence="9">
    <location>
        <begin position="315"/>
        <end position="334"/>
    </location>
</feature>
<gene>
    <name evidence="11" type="ORF">ETD86_07685</name>
</gene>
<name>A0A5S4FSA8_9ACTN</name>
<evidence type="ECO:0000256" key="1">
    <source>
        <dbReference type="ARBA" id="ARBA00004429"/>
    </source>
</evidence>
<dbReference type="Proteomes" id="UP000309128">
    <property type="component" value="Unassembled WGS sequence"/>
</dbReference>
<feature type="transmembrane region" description="Helical" evidence="9">
    <location>
        <begin position="375"/>
        <end position="394"/>
    </location>
</feature>
<dbReference type="OrthoDB" id="9793136at2"/>
<dbReference type="PANTHER" id="PTHR23513:SF9">
    <property type="entry name" value="ENTEROBACTIN EXPORTER ENTS"/>
    <property type="match status" value="1"/>
</dbReference>
<evidence type="ECO:0000256" key="5">
    <source>
        <dbReference type="ARBA" id="ARBA00022989"/>
    </source>
</evidence>
<evidence type="ECO:0000313" key="11">
    <source>
        <dbReference type="EMBL" id="TMR23549.1"/>
    </source>
</evidence>
<dbReference type="EMBL" id="VCKY01000018">
    <property type="protein sequence ID" value="TMR23549.1"/>
    <property type="molecule type" value="Genomic_DNA"/>
</dbReference>
<keyword evidence="6 9" id="KW-0472">Membrane</keyword>
<feature type="transmembrane region" description="Helical" evidence="9">
    <location>
        <begin position="263"/>
        <end position="283"/>
    </location>
</feature>
<dbReference type="Pfam" id="PF07690">
    <property type="entry name" value="MFS_1"/>
    <property type="match status" value="1"/>
</dbReference>
<dbReference type="InterPro" id="IPR036259">
    <property type="entry name" value="MFS_trans_sf"/>
</dbReference>
<proteinExistence type="inferred from homology"/>
<evidence type="ECO:0000256" key="3">
    <source>
        <dbReference type="ARBA" id="ARBA00022475"/>
    </source>
</evidence>
<dbReference type="InterPro" id="IPR020846">
    <property type="entry name" value="MFS_dom"/>
</dbReference>
<dbReference type="PANTHER" id="PTHR23513">
    <property type="entry name" value="INTEGRAL MEMBRANE EFFLUX PROTEIN-RELATED"/>
    <property type="match status" value="1"/>
</dbReference>
<dbReference type="GO" id="GO:0005886">
    <property type="term" value="C:plasma membrane"/>
    <property type="evidence" value="ECO:0007669"/>
    <property type="project" value="UniProtKB-SubCell"/>
</dbReference>
<accession>A0A5S4FSA8</accession>
<sequence>MKRKTWPGASRVRRSFITLLAANALSVTGTMLSLLAVPWFVLESTGSAALTGVAAFSTTFPIVVSAAFGGTLVDRLGFRGASVLSDLAGGLVVLAMPVLTWTDGLSYPALLGLLFVRWLLATPGETARKAMVPELAALGDVRLERAVAAYDGVYRGAAMVGAPLAGVLIAWLGAGALLVVDGVTFLLSAVLIGGIPRLEGGVSERGGYLRDLRDGLAFLWRDRLQLSGTTMLVVVNMLDTGVTQVLLALYARDVAHDPRAFGLLAGAVGAGALAGTVGYGAVGERLPRRLTYGLCFLLAGVPRVLVLALGAPFPVALGVTVLSGFAAGAINPILGMLQYDRIPAPLRARVIGTMTAAAYAGMPAGGLLAGTLTELTGLTATLYAFAAVYLLASLPPFACRAWRELDRDDPAGVTRRRPGSAGETR</sequence>
<dbReference type="InterPro" id="IPR011701">
    <property type="entry name" value="MFS"/>
</dbReference>